<evidence type="ECO:0000256" key="10">
    <source>
        <dbReference type="ARBA" id="ARBA00022853"/>
    </source>
</evidence>
<dbReference type="InterPro" id="IPR000330">
    <property type="entry name" value="SNF2_N"/>
</dbReference>
<evidence type="ECO:0000259" key="19">
    <source>
        <dbReference type="PROSITE" id="PS51194"/>
    </source>
</evidence>
<feature type="compositionally biased region" description="Polar residues" evidence="15">
    <location>
        <begin position="888"/>
        <end position="899"/>
    </location>
</feature>
<feature type="region of interest" description="Disordered" evidence="15">
    <location>
        <begin position="1"/>
        <end position="33"/>
    </location>
</feature>
<dbReference type="InterPro" id="IPR036513">
    <property type="entry name" value="STAS_dom_sf"/>
</dbReference>
<feature type="region of interest" description="Disordered" evidence="15">
    <location>
        <begin position="83"/>
        <end position="104"/>
    </location>
</feature>
<evidence type="ECO:0000256" key="9">
    <source>
        <dbReference type="ARBA" id="ARBA00022840"/>
    </source>
</evidence>
<dbReference type="CDD" id="cd18793">
    <property type="entry name" value="SF2_C_SNF"/>
    <property type="match status" value="1"/>
</dbReference>
<keyword evidence="12" id="KW-0238">DNA-binding</keyword>
<dbReference type="InterPro" id="IPR027417">
    <property type="entry name" value="P-loop_NTPase"/>
</dbReference>
<evidence type="ECO:0000256" key="7">
    <source>
        <dbReference type="ARBA" id="ARBA00022801"/>
    </source>
</evidence>
<feature type="region of interest" description="Disordered" evidence="15">
    <location>
        <begin position="1878"/>
        <end position="1901"/>
    </location>
</feature>
<feature type="compositionally biased region" description="Polar residues" evidence="15">
    <location>
        <begin position="1890"/>
        <end position="1901"/>
    </location>
</feature>
<dbReference type="InterPro" id="IPR014001">
    <property type="entry name" value="Helicase_ATP-bd"/>
</dbReference>
<dbReference type="PROSITE" id="PS51192">
    <property type="entry name" value="HELICASE_ATP_BIND_1"/>
    <property type="match status" value="1"/>
</dbReference>
<feature type="transmembrane region" description="Helical" evidence="16">
    <location>
        <begin position="1608"/>
        <end position="1627"/>
    </location>
</feature>
<dbReference type="GO" id="GO:0016020">
    <property type="term" value="C:membrane"/>
    <property type="evidence" value="ECO:0007669"/>
    <property type="project" value="UniProtKB-SubCell"/>
</dbReference>
<keyword evidence="13 16" id="KW-0472">Membrane</keyword>
<feature type="region of interest" description="Disordered" evidence="15">
    <location>
        <begin position="368"/>
        <end position="403"/>
    </location>
</feature>
<evidence type="ECO:0000259" key="17">
    <source>
        <dbReference type="PROSITE" id="PS50801"/>
    </source>
</evidence>
<evidence type="ECO:0000256" key="15">
    <source>
        <dbReference type="SAM" id="MobiDB-lite"/>
    </source>
</evidence>
<feature type="domain" description="Helicase C-terminal" evidence="19">
    <location>
        <begin position="1029"/>
        <end position="1194"/>
    </location>
</feature>
<feature type="compositionally biased region" description="Acidic residues" evidence="15">
    <location>
        <begin position="900"/>
        <end position="909"/>
    </location>
</feature>
<evidence type="ECO:0000256" key="4">
    <source>
        <dbReference type="ARBA" id="ARBA00012551"/>
    </source>
</evidence>
<dbReference type="GO" id="GO:0003677">
    <property type="term" value="F:DNA binding"/>
    <property type="evidence" value="ECO:0007669"/>
    <property type="project" value="UniProtKB-KW"/>
</dbReference>
<dbReference type="GO" id="GO:0005694">
    <property type="term" value="C:chromosome"/>
    <property type="evidence" value="ECO:0007669"/>
    <property type="project" value="UniProtKB-ARBA"/>
</dbReference>
<evidence type="ECO:0000256" key="13">
    <source>
        <dbReference type="ARBA" id="ARBA00023136"/>
    </source>
</evidence>
<comment type="caution">
    <text evidence="20">The sequence shown here is derived from an EMBL/GenBank/DDBJ whole genome shotgun (WGS) entry which is preliminary data.</text>
</comment>
<feature type="compositionally biased region" description="Polar residues" evidence="15">
    <location>
        <begin position="94"/>
        <end position="104"/>
    </location>
</feature>
<dbReference type="InterPro" id="IPR011547">
    <property type="entry name" value="SLC26A/SulP_dom"/>
</dbReference>
<reference evidence="20" key="1">
    <citation type="submission" date="2019-03" db="EMBL/GenBank/DDBJ databases">
        <title>Improved annotation for the trematode Fasciola hepatica.</title>
        <authorList>
            <person name="Choi Y.-J."/>
            <person name="Martin J."/>
            <person name="Mitreva M."/>
        </authorList>
    </citation>
    <scope>NUCLEOTIDE SEQUENCE [LARGE SCALE GENOMIC DNA]</scope>
</reference>
<keyword evidence="10" id="KW-0156">Chromatin regulator</keyword>
<keyword evidence="14" id="KW-0539">Nucleus</keyword>
<feature type="region of interest" description="Disordered" evidence="15">
    <location>
        <begin position="327"/>
        <end position="347"/>
    </location>
</feature>
<feature type="region of interest" description="Disordered" evidence="15">
    <location>
        <begin position="888"/>
        <end position="941"/>
    </location>
</feature>
<dbReference type="InterPro" id="IPR002645">
    <property type="entry name" value="STAS_dom"/>
</dbReference>
<feature type="region of interest" description="Disordered" evidence="15">
    <location>
        <begin position="212"/>
        <end position="235"/>
    </location>
</feature>
<dbReference type="Gene3D" id="3.30.750.24">
    <property type="entry name" value="STAS domain"/>
    <property type="match status" value="1"/>
</dbReference>
<dbReference type="Pfam" id="PF00916">
    <property type="entry name" value="Sulfate_transp"/>
    <property type="match status" value="1"/>
</dbReference>
<dbReference type="EC" id="3.6.4.12" evidence="4"/>
<evidence type="ECO:0000256" key="12">
    <source>
        <dbReference type="ARBA" id="ARBA00023125"/>
    </source>
</evidence>
<comment type="subcellular location">
    <subcellularLocation>
        <location evidence="2">Membrane</location>
        <topology evidence="2">Multi-pass membrane protein</topology>
    </subcellularLocation>
    <subcellularLocation>
        <location evidence="1">Nucleus</location>
    </subcellularLocation>
</comment>
<dbReference type="SUPFAM" id="SSF52540">
    <property type="entry name" value="P-loop containing nucleoside triphosphate hydrolases"/>
    <property type="match status" value="2"/>
</dbReference>
<evidence type="ECO:0000259" key="18">
    <source>
        <dbReference type="PROSITE" id="PS51192"/>
    </source>
</evidence>
<feature type="domain" description="STAS" evidence="17">
    <location>
        <begin position="1808"/>
        <end position="2009"/>
    </location>
</feature>
<dbReference type="Gene3D" id="3.40.50.300">
    <property type="entry name" value="P-loop containing nucleotide triphosphate hydrolases"/>
    <property type="match status" value="1"/>
</dbReference>
<evidence type="ECO:0000256" key="1">
    <source>
        <dbReference type="ARBA" id="ARBA00004123"/>
    </source>
</evidence>
<dbReference type="SMART" id="SM00490">
    <property type="entry name" value="HELICc"/>
    <property type="match status" value="1"/>
</dbReference>
<feature type="transmembrane region" description="Helical" evidence="16">
    <location>
        <begin position="1407"/>
        <end position="1427"/>
    </location>
</feature>
<dbReference type="GO" id="GO:0003678">
    <property type="term" value="F:DNA helicase activity"/>
    <property type="evidence" value="ECO:0007669"/>
    <property type="project" value="UniProtKB-EC"/>
</dbReference>
<feature type="compositionally biased region" description="Polar residues" evidence="15">
    <location>
        <begin position="223"/>
        <end position="235"/>
    </location>
</feature>
<keyword evidence="21" id="KW-1185">Reference proteome</keyword>
<feature type="transmembrane region" description="Helical" evidence="16">
    <location>
        <begin position="1487"/>
        <end position="1505"/>
    </location>
</feature>
<evidence type="ECO:0000256" key="16">
    <source>
        <dbReference type="SAM" id="Phobius"/>
    </source>
</evidence>
<dbReference type="Pfam" id="PF00271">
    <property type="entry name" value="Helicase_C"/>
    <property type="match status" value="1"/>
</dbReference>
<feature type="compositionally biased region" description="Low complexity" evidence="15">
    <location>
        <begin position="83"/>
        <end position="93"/>
    </location>
</feature>
<keyword evidence="9" id="KW-0067">ATP-binding</keyword>
<keyword evidence="11 16" id="KW-1133">Transmembrane helix</keyword>
<dbReference type="GO" id="GO:0006325">
    <property type="term" value="P:chromatin organization"/>
    <property type="evidence" value="ECO:0007669"/>
    <property type="project" value="UniProtKB-KW"/>
</dbReference>
<dbReference type="SUPFAM" id="SSF52091">
    <property type="entry name" value="SpoIIaa-like"/>
    <property type="match status" value="1"/>
</dbReference>
<evidence type="ECO:0000256" key="11">
    <source>
        <dbReference type="ARBA" id="ARBA00022989"/>
    </source>
</evidence>
<evidence type="ECO:0000256" key="3">
    <source>
        <dbReference type="ARBA" id="ARBA00007025"/>
    </source>
</evidence>
<feature type="transmembrane region" description="Helical" evidence="16">
    <location>
        <begin position="1736"/>
        <end position="1765"/>
    </location>
</feature>
<name>A0A4E0RQA4_FASHE</name>
<gene>
    <name evidence="20" type="ORF">D915_004631</name>
</gene>
<organism evidence="20 21">
    <name type="scientific">Fasciola hepatica</name>
    <name type="common">Liver fluke</name>
    <dbReference type="NCBI Taxonomy" id="6192"/>
    <lineage>
        <taxon>Eukaryota</taxon>
        <taxon>Metazoa</taxon>
        <taxon>Spiralia</taxon>
        <taxon>Lophotrochozoa</taxon>
        <taxon>Platyhelminthes</taxon>
        <taxon>Trematoda</taxon>
        <taxon>Digenea</taxon>
        <taxon>Plagiorchiida</taxon>
        <taxon>Echinostomata</taxon>
        <taxon>Echinostomatoidea</taxon>
        <taxon>Fasciolidae</taxon>
        <taxon>Fasciola</taxon>
    </lineage>
</organism>
<accession>A0A4E0RQA4</accession>
<keyword evidence="7" id="KW-0378">Hydrolase</keyword>
<evidence type="ECO:0000256" key="8">
    <source>
        <dbReference type="ARBA" id="ARBA00022806"/>
    </source>
</evidence>
<dbReference type="FunFam" id="3.40.50.10810:FF:000014">
    <property type="entry name" value="SWI/SNF-related matrix-associated actin-dependent regulator of chromatin subfamily A containing DEAD/H box 1"/>
    <property type="match status" value="1"/>
</dbReference>
<dbReference type="GO" id="GO:0016787">
    <property type="term" value="F:hydrolase activity"/>
    <property type="evidence" value="ECO:0007669"/>
    <property type="project" value="UniProtKB-KW"/>
</dbReference>
<proteinExistence type="inferred from homology"/>
<dbReference type="SMART" id="SM00487">
    <property type="entry name" value="DEXDc"/>
    <property type="match status" value="1"/>
</dbReference>
<feature type="transmembrane region" description="Helical" evidence="16">
    <location>
        <begin position="1576"/>
        <end position="1596"/>
    </location>
</feature>
<dbReference type="Proteomes" id="UP000230066">
    <property type="component" value="Unassembled WGS sequence"/>
</dbReference>
<dbReference type="InterPro" id="IPR049730">
    <property type="entry name" value="SNF2/RAD54-like_C"/>
</dbReference>
<evidence type="ECO:0000256" key="6">
    <source>
        <dbReference type="ARBA" id="ARBA00022741"/>
    </source>
</evidence>
<keyword evidence="8" id="KW-0347">Helicase</keyword>
<evidence type="ECO:0000313" key="21">
    <source>
        <dbReference type="Proteomes" id="UP000230066"/>
    </source>
</evidence>
<dbReference type="PROSITE" id="PS50801">
    <property type="entry name" value="STAS"/>
    <property type="match status" value="1"/>
</dbReference>
<keyword evidence="6" id="KW-0547">Nucleotide-binding</keyword>
<dbReference type="GO" id="GO:0005524">
    <property type="term" value="F:ATP binding"/>
    <property type="evidence" value="ECO:0007669"/>
    <property type="project" value="UniProtKB-KW"/>
</dbReference>
<dbReference type="PANTHER" id="PTHR10799">
    <property type="entry name" value="SNF2/RAD54 HELICASE FAMILY"/>
    <property type="match status" value="1"/>
</dbReference>
<dbReference type="Gene3D" id="3.40.50.10810">
    <property type="entry name" value="Tandem AAA-ATPase domain"/>
    <property type="match status" value="1"/>
</dbReference>
<dbReference type="InterPro" id="IPR038718">
    <property type="entry name" value="SNF2-like_sf"/>
</dbReference>
<feature type="region of interest" description="Disordered" evidence="15">
    <location>
        <begin position="1182"/>
        <end position="1202"/>
    </location>
</feature>
<protein>
    <recommendedName>
        <fullName evidence="4">DNA helicase</fullName>
        <ecNumber evidence="4">3.6.4.12</ecNumber>
    </recommendedName>
</protein>
<evidence type="ECO:0000313" key="20">
    <source>
        <dbReference type="EMBL" id="THD23228.1"/>
    </source>
</evidence>
<feature type="transmembrane region" description="Helical" evidence="16">
    <location>
        <begin position="1648"/>
        <end position="1667"/>
    </location>
</feature>
<feature type="transmembrane region" description="Helical" evidence="16">
    <location>
        <begin position="1308"/>
        <end position="1327"/>
    </location>
</feature>
<feature type="domain" description="Helicase ATP-binding" evidence="18">
    <location>
        <begin position="617"/>
        <end position="786"/>
    </location>
</feature>
<feature type="region of interest" description="Disordered" evidence="15">
    <location>
        <begin position="453"/>
        <end position="477"/>
    </location>
</feature>
<keyword evidence="5 16" id="KW-0812">Transmembrane</keyword>
<dbReference type="GO" id="GO:0005634">
    <property type="term" value="C:nucleus"/>
    <property type="evidence" value="ECO:0007669"/>
    <property type="project" value="UniProtKB-SubCell"/>
</dbReference>
<dbReference type="Pfam" id="PF00176">
    <property type="entry name" value="SNF2-rel_dom"/>
    <property type="match status" value="1"/>
</dbReference>
<feature type="compositionally biased region" description="Polar residues" evidence="15">
    <location>
        <begin position="924"/>
        <end position="941"/>
    </location>
</feature>
<evidence type="ECO:0000256" key="14">
    <source>
        <dbReference type="ARBA" id="ARBA00023242"/>
    </source>
</evidence>
<comment type="similarity">
    <text evidence="3">Belongs to the SNF2/RAD54 helicase family.</text>
</comment>
<dbReference type="PROSITE" id="PS51194">
    <property type="entry name" value="HELICASE_CTER"/>
    <property type="match status" value="1"/>
</dbReference>
<evidence type="ECO:0000256" key="5">
    <source>
        <dbReference type="ARBA" id="ARBA00022692"/>
    </source>
</evidence>
<sequence>MTDNLSSSEAVGALPNSGVASSGGTSDMSGDKVCAPDAETTHYLESFNIDVDTHGVYGSEELSNTLDTTIDGLTTLPVRCPQPSTSIQTTSTSNVANTDEAASSPSIAPARLTPLSHLKPMCRNKGGRGRNPTAIPLDDMMESKIRTFEGRDCVQQLDQLQRLFPRFKRAYINRIFTKNFLNYDKTYQVLNAENEQHLEKCANIRLVQGSKNSDSKRGEFFHNIQSKGGSRSELTPLNPEGLLYLDMPLGKCPPQIASTLYRRVIVNPDGSVESAEEHEKKYLDSNGITIPPLKPPKPSPSTIRPFPTPPLQVVNLPLPDPMIPLGEEPDNAQPSPKGFTNPHSGNRFFRTNRVCETEIKKRGYVDRELRTSVKSTPSNRKARNQAAYKQEPESGDTSDSKEGDAATYMASVGVVSTPCNEKWLGIGRTLQGPLVGLSVLNSALWTNEVRLPRKRRTKSSKEDPKSVAEPVPDDGLSLTNEERRQILEFFNEASSEELALMSGCSQKTAQILISLRPFDNTSHLLSRLSGTRFLSPNLIDSCKEVLQMRTTVTRLLLRCGSIAEKVAKQVTQLLVNSVAMPGADLPESGYLLTQQPSILNPLRELKPYQLVGLNWLRLLHQEQVNGILADEMGLGKTIQAIAFLASLWENGDRGPHLIICPSSTQDNWQRELADWCPHLKVFVYQGSGEQRKAMRLDIYEKKNPEFNVLLTSYVMGTSTIEDRVLMKRLNFHYGIFDEAHMLKNMLSHRYKHLANFRVQRRLLLTGTPLQNNLMELISLLAFVMPDMFGRSTDLLKRMFPLCSKTVVTDSKASDESYSSLSTKFERERLEQAKNLLKPFFLRRLKSQVLSQLPPKTSEVIHVPMTLSQSQWYWELVNKFRQLSKKQTVENGLEQNQSIDETVDGDDTTELECTPQKKKQRRDSTLNGNGTASTTNCKETPSNMLSQLRKAANHQTLLNRIMYSEEQLQDIAEALHLDPSHANSDVKLILEDLRVLNDHQVHKICQHYEILSPYALPMEKIIGGSGKIAWLEENIPKFVSENHRLLIFSQFVIVLDILEEFLRYKDWRYVRLDGSTPVDERQQLIDRFNSSSIEIFLLSTRAGGLGINLTGADMVIIHDIDFNPYNDKQAEDRVHRLGQTNCRLCKAANATGVCLCFARTMSTDEADPFALLRPDSELPGLPLAQSVNCETPGPDTDPPSNHRGRISFARSVLTSSEVRLNEGSLHAKLPLACRVRRRFVHSCQPKVILARCSYFTRSAFPCLDTLHNYRWRTDLLSDLSAGLTVGVMNVPQGKFDTVVYLGLQVTRMAYSMLTGLPPIYGVYVSFVAPLLYAVFGRCAQVSLGTFAVVSLILSEPIRRLCDQVSEQTGKNQSTTDYRGLIPVCFSPESKQSDTGVPPDRLFDLRPQIAITLTFLIGVIQCLIGVFRLGHLMCYMAPAMVDGFVTGAAVHVLTSQIPSLFGVKAAAKGDGIGSLFLVYVNLFRHVRSINPITLVISTLSILFLLVVKMNIEPFLQRCGHCRFPFPSELILVAIGTVISQQVNLNGKFNVTIVGRIESGMPGITVPSWFLMPRMITDAVVIGVTGSFLTVSLVKLFVLKHKLQLNYNHELMAYGVISMACAFLDCFMPAGSVSRSAVCDSAGARTPLNGIASSLLIVFVLLYLGPLFSVTPTASYDCMFFQSHTFFPRSCSLIFISYSRTDAEHFAFLIPTDNHHCGSQTKLRNSNNLFSNNGQESSVLFFFTFVVTLIFGVTVGLIFGVLSCLVALAEKQRQLELVPLVHVYGTEIFRPDKRKVTGGFNFRVGLREECTSKRPTILPAVMIIQLIGSLNFASGEQLMVKLRKFISHQQYKVVNQLVKKHMSHGLDFVRRDLVTVNNTNTAQAGQKRDGSIPVNSSPSHSTTGPIVSDKLFSNCEHSLPDETFQAISAKYHIPLGGTQCSKPTTEVLDELNDLSFVSTKTLGKQESPPNPDEVIPIESRASPKSFLVIDISGVTHIDPAGLRFLRDAHNDLFTERIFPVYGGDLTRFFTIDEDEWPTYPSISLCYATTLDAYVACYKELITRNPVVRETVNEISFSETRF</sequence>
<feature type="compositionally biased region" description="Polar residues" evidence="15">
    <location>
        <begin position="18"/>
        <end position="28"/>
    </location>
</feature>
<evidence type="ECO:0000256" key="2">
    <source>
        <dbReference type="ARBA" id="ARBA00004141"/>
    </source>
</evidence>
<dbReference type="EMBL" id="JXXN02002262">
    <property type="protein sequence ID" value="THD23228.1"/>
    <property type="molecule type" value="Genomic_DNA"/>
</dbReference>
<dbReference type="InterPro" id="IPR001650">
    <property type="entry name" value="Helicase_C-like"/>
</dbReference>